<dbReference type="InterPro" id="IPR050101">
    <property type="entry name" value="CinA"/>
</dbReference>
<keyword evidence="4" id="KW-1185">Reference proteome</keyword>
<dbReference type="SUPFAM" id="SSF53218">
    <property type="entry name" value="Molybdenum cofactor biosynthesis proteins"/>
    <property type="match status" value="1"/>
</dbReference>
<proteinExistence type="inferred from homology"/>
<organism evidence="3 4">
    <name type="scientific">Flavobacterium gossypii</name>
    <dbReference type="NCBI Taxonomy" id="1646119"/>
    <lineage>
        <taxon>Bacteria</taxon>
        <taxon>Pseudomonadati</taxon>
        <taxon>Bacteroidota</taxon>
        <taxon>Flavobacteriia</taxon>
        <taxon>Flavobacteriales</taxon>
        <taxon>Flavobacteriaceae</taxon>
        <taxon>Flavobacterium</taxon>
    </lineage>
</organism>
<dbReference type="CDD" id="cd00885">
    <property type="entry name" value="cinA"/>
    <property type="match status" value="1"/>
</dbReference>
<feature type="domain" description="MoaB/Mog" evidence="2">
    <location>
        <begin position="4"/>
        <end position="172"/>
    </location>
</feature>
<dbReference type="SMART" id="SM00852">
    <property type="entry name" value="MoCF_biosynth"/>
    <property type="match status" value="1"/>
</dbReference>
<dbReference type="Proteomes" id="UP000555003">
    <property type="component" value="Unassembled WGS sequence"/>
</dbReference>
<dbReference type="GO" id="GO:0019159">
    <property type="term" value="F:nicotinamide-nucleotide amidase activity"/>
    <property type="evidence" value="ECO:0007669"/>
    <property type="project" value="UniProtKB-EC"/>
</dbReference>
<dbReference type="Pfam" id="PF00994">
    <property type="entry name" value="MoCF_biosynth"/>
    <property type="match status" value="1"/>
</dbReference>
<dbReference type="PANTHER" id="PTHR13939:SF0">
    <property type="entry name" value="NMN AMIDOHYDROLASE-LIKE PROTEIN YFAY"/>
    <property type="match status" value="1"/>
</dbReference>
<dbReference type="Gene3D" id="3.40.980.10">
    <property type="entry name" value="MoaB/Mog-like domain"/>
    <property type="match status" value="1"/>
</dbReference>
<name>A0ABR6DL45_9FLAO</name>
<keyword evidence="3" id="KW-0378">Hydrolase</keyword>
<protein>
    <recommendedName>
        <fullName evidence="1">CinA-like protein</fullName>
    </recommendedName>
</protein>
<reference evidence="3 4" key="1">
    <citation type="submission" date="2020-08" db="EMBL/GenBank/DDBJ databases">
        <title>Genomic Encyclopedia of Type Strains, Phase IV (KMG-IV): sequencing the most valuable type-strain genomes for metagenomic binning, comparative biology and taxonomic classification.</title>
        <authorList>
            <person name="Goeker M."/>
        </authorList>
    </citation>
    <scope>NUCLEOTIDE SEQUENCE [LARGE SCALE GENOMIC DNA]</scope>
    <source>
        <strain evidence="3 4">DSM 100397</strain>
    </source>
</reference>
<gene>
    <name evidence="3" type="ORF">GGR22_000532</name>
</gene>
<dbReference type="EMBL" id="JACJIS010000001">
    <property type="protein sequence ID" value="MBA9072406.1"/>
    <property type="molecule type" value="Genomic_DNA"/>
</dbReference>
<dbReference type="Gene3D" id="3.90.950.20">
    <property type="entry name" value="CinA-like"/>
    <property type="match status" value="1"/>
</dbReference>
<dbReference type="InterPro" id="IPR036653">
    <property type="entry name" value="CinA-like_C"/>
</dbReference>
<dbReference type="PIRSF" id="PIRSF006728">
    <property type="entry name" value="CinA"/>
    <property type="match status" value="1"/>
</dbReference>
<evidence type="ECO:0000259" key="2">
    <source>
        <dbReference type="SMART" id="SM00852"/>
    </source>
</evidence>
<evidence type="ECO:0000313" key="4">
    <source>
        <dbReference type="Proteomes" id="UP000555003"/>
    </source>
</evidence>
<dbReference type="InterPro" id="IPR041424">
    <property type="entry name" value="CinA_KH"/>
</dbReference>
<dbReference type="InterPro" id="IPR008136">
    <property type="entry name" value="CinA_C"/>
</dbReference>
<dbReference type="NCBIfam" id="TIGR00200">
    <property type="entry name" value="cinA_nterm"/>
    <property type="match status" value="1"/>
</dbReference>
<dbReference type="InterPro" id="IPR008135">
    <property type="entry name" value="Competence-induced_CinA"/>
</dbReference>
<accession>A0ABR6DL45</accession>
<dbReference type="Pfam" id="PF02464">
    <property type="entry name" value="CinA"/>
    <property type="match status" value="1"/>
</dbReference>
<evidence type="ECO:0000256" key="1">
    <source>
        <dbReference type="HAMAP-Rule" id="MF_00226"/>
    </source>
</evidence>
<dbReference type="PANTHER" id="PTHR13939">
    <property type="entry name" value="NICOTINAMIDE-NUCLEOTIDE AMIDOHYDROLASE PNCC"/>
    <property type="match status" value="1"/>
</dbReference>
<dbReference type="RefSeq" id="WP_182492455.1">
    <property type="nucleotide sequence ID" value="NZ_JACJIS010000001.1"/>
</dbReference>
<dbReference type="InterPro" id="IPR036425">
    <property type="entry name" value="MoaB/Mog-like_dom_sf"/>
</dbReference>
<dbReference type="HAMAP" id="MF_00226_B">
    <property type="entry name" value="CinA_B"/>
    <property type="match status" value="1"/>
</dbReference>
<dbReference type="Pfam" id="PF18146">
    <property type="entry name" value="CinA_KH"/>
    <property type="match status" value="1"/>
</dbReference>
<comment type="similarity">
    <text evidence="1">Belongs to the CinA family.</text>
</comment>
<comment type="caution">
    <text evidence="3">The sequence shown here is derived from an EMBL/GenBank/DDBJ whole genome shotgun (WGS) entry which is preliminary data.</text>
</comment>
<dbReference type="SUPFAM" id="SSF142433">
    <property type="entry name" value="CinA-like"/>
    <property type="match status" value="1"/>
</dbReference>
<sequence>MKATIVTIGDEILIGQIIDTNSAFIAKSLDKIGIDIHEVISISDSREHILETLKYLQNQVELVVITGGLGPTKDDITKKTLCDYFEDELVVNEQVLAHVTELIEGFYKRPISQINKDQALVPSKATVLHNKVGTAPGMWLKKENTVFVSLPGVPYEMKYLIENEVVPKVVREYKRPFIIHKTVLTYGQGESLVAERIEAWENNLPEFIKLAYLPSPGRVRLRLSARGTDKQVLQNAIEENVDSLSKIIGDIIVGYDENETLEVILGRLLTKNKMTVSTAESCTGGKIAQLLTSIPGSSAYFKGGVVSYATEVKTEILKVSQELIEKYSVVSREVAIEMALGAQKLLQTDYAIATTGNAGPEKGDSPAEVGTVFIALATPNPAPNNIICEEFHFGQPREKVIDRAVNTAFEMLQKEILKNLL</sequence>
<evidence type="ECO:0000313" key="3">
    <source>
        <dbReference type="EMBL" id="MBA9072406.1"/>
    </source>
</evidence>
<dbReference type="NCBIfam" id="NF001813">
    <property type="entry name" value="PRK00549.1"/>
    <property type="match status" value="1"/>
</dbReference>
<dbReference type="InterPro" id="IPR001453">
    <property type="entry name" value="MoaB/Mog_dom"/>
</dbReference>
<dbReference type="NCBIfam" id="TIGR00199">
    <property type="entry name" value="PncC_domain"/>
    <property type="match status" value="1"/>
</dbReference>